<reference evidence="2 3" key="1">
    <citation type="submission" date="2018-05" db="EMBL/GenBank/DDBJ databases">
        <title>Complete Genome Sequence of Methylobacterium sp. 17Sr1-28.</title>
        <authorList>
            <person name="Srinivasan S."/>
        </authorList>
    </citation>
    <scope>NUCLEOTIDE SEQUENCE [LARGE SCALE GENOMIC DNA]</scope>
    <source>
        <strain evidence="2 3">17Sr1-28</strain>
    </source>
</reference>
<gene>
    <name evidence="2" type="ORF">DK419_09110</name>
</gene>
<dbReference type="Proteomes" id="UP000245444">
    <property type="component" value="Chromosome"/>
</dbReference>
<dbReference type="OrthoDB" id="5936191at2"/>
<evidence type="ECO:0000313" key="2">
    <source>
        <dbReference type="EMBL" id="AWN46453.1"/>
    </source>
</evidence>
<dbReference type="Gene3D" id="3.90.226.10">
    <property type="entry name" value="2-enoyl-CoA Hydratase, Chain A, domain 1"/>
    <property type="match status" value="1"/>
</dbReference>
<keyword evidence="1" id="KW-1133">Transmembrane helix</keyword>
<sequence>MRRGRAWAGARAGVVAGTGMMLACLGLAGVTGALTPALGSLSRNLGTALATETPLAPEAEGPPTRITLGPGGRDVRLWGDLNDGAAERLRRLLDANPGVTRLHLTSDGGLVDEGAAIGELVAERGLSTYVPDYCVSACTLAFVRGRERIILADSRLGFHAPYEPGAFGAMIPVDASEERGRYLAAGLEPAFVDQALATPSRDIWIPDADRLRAAGAVTRVVDPGALPDSTLDDDDSLGGARAAALRAVDLLAAFAAHRPGVLDGIAARYREGYRQGRSESDGLDLLRAGAADAMRAAFAGADDATVAALGRLVLDALGLGGGEAACRAIGQDGDLLTASEALPDGRGAARMRVLLDRALAGPAGPAAVARPPAHALDCAGLRGHLAGLLARGDTLHLREALLGRAARRLEASALPGEP</sequence>
<keyword evidence="1" id="KW-0812">Transmembrane</keyword>
<dbReference type="PROSITE" id="PS51257">
    <property type="entry name" value="PROKAR_LIPOPROTEIN"/>
    <property type="match status" value="1"/>
</dbReference>
<dbReference type="InterPro" id="IPR029045">
    <property type="entry name" value="ClpP/crotonase-like_dom_sf"/>
</dbReference>
<dbReference type="KEGG" id="mtea:DK419_09110"/>
<keyword evidence="1" id="KW-0472">Membrane</keyword>
<name>A0A2U8WJZ3_9HYPH</name>
<evidence type="ECO:0000256" key="1">
    <source>
        <dbReference type="SAM" id="Phobius"/>
    </source>
</evidence>
<keyword evidence="3" id="KW-1185">Reference proteome</keyword>
<organism evidence="2 3">
    <name type="scientific">Methylobacterium terrae</name>
    <dbReference type="NCBI Taxonomy" id="2202827"/>
    <lineage>
        <taxon>Bacteria</taxon>
        <taxon>Pseudomonadati</taxon>
        <taxon>Pseudomonadota</taxon>
        <taxon>Alphaproteobacteria</taxon>
        <taxon>Hyphomicrobiales</taxon>
        <taxon>Methylobacteriaceae</taxon>
        <taxon>Methylobacterium</taxon>
    </lineage>
</organism>
<evidence type="ECO:0000313" key="3">
    <source>
        <dbReference type="Proteomes" id="UP000245444"/>
    </source>
</evidence>
<accession>A0A2U8WJZ3</accession>
<feature type="transmembrane region" description="Helical" evidence="1">
    <location>
        <begin position="12"/>
        <end position="34"/>
    </location>
</feature>
<dbReference type="AlphaFoldDB" id="A0A2U8WJZ3"/>
<dbReference type="SUPFAM" id="SSF52096">
    <property type="entry name" value="ClpP/crotonase"/>
    <property type="match status" value="1"/>
</dbReference>
<dbReference type="EMBL" id="CP029553">
    <property type="protein sequence ID" value="AWN46453.1"/>
    <property type="molecule type" value="Genomic_DNA"/>
</dbReference>
<protein>
    <submittedName>
        <fullName evidence="2">Uncharacterized protein</fullName>
    </submittedName>
</protein>
<proteinExistence type="predicted"/>